<evidence type="ECO:0000256" key="8">
    <source>
        <dbReference type="ARBA" id="ARBA00022970"/>
    </source>
</evidence>
<gene>
    <name evidence="14" type="ORF">AYJ54_28670</name>
</gene>
<reference evidence="14 15" key="1">
    <citation type="submission" date="2016-03" db="EMBL/GenBank/DDBJ databases">
        <title>Draft Genome Sequence of the Strain BR 10245 (Bradyrhizobium sp.) isolated from nodules of Centrolobium paraense.</title>
        <authorList>
            <person name="Simoes-Araujo J.L.Sr."/>
            <person name="Barauna A.C."/>
            <person name="Silva K."/>
            <person name="Zilli J.E."/>
        </authorList>
    </citation>
    <scope>NUCLEOTIDE SEQUENCE [LARGE SCALE GENOMIC DNA]</scope>
    <source>
        <strain evidence="14 15">BR 10245</strain>
    </source>
</reference>
<dbReference type="CDD" id="cd06581">
    <property type="entry name" value="TM_PBP1_LivM_like"/>
    <property type="match status" value="1"/>
</dbReference>
<feature type="transmembrane region" description="Helical" evidence="12">
    <location>
        <begin position="157"/>
        <end position="178"/>
    </location>
</feature>
<dbReference type="AlphaFoldDB" id="A0A176YAB0"/>
<comment type="subcellular location">
    <subcellularLocation>
        <location evidence="1">Cell membrane</location>
        <topology evidence="1">Multi-pass membrane protein</topology>
    </subcellularLocation>
</comment>
<dbReference type="Proteomes" id="UP000076959">
    <property type="component" value="Unassembled WGS sequence"/>
</dbReference>
<evidence type="ECO:0000313" key="15">
    <source>
        <dbReference type="Proteomes" id="UP000076959"/>
    </source>
</evidence>
<dbReference type="EMBL" id="LUUB01000104">
    <property type="protein sequence ID" value="OAF01483.1"/>
    <property type="molecule type" value="Genomic_DNA"/>
</dbReference>
<feature type="domain" description="ABC transporter" evidence="13">
    <location>
        <begin position="611"/>
        <end position="842"/>
    </location>
</feature>
<accession>A0A176YAB0</accession>
<protein>
    <submittedName>
        <fullName evidence="14">ABC transporter</fullName>
    </submittedName>
</protein>
<feature type="transmembrane region" description="Helical" evidence="12">
    <location>
        <begin position="208"/>
        <end position="232"/>
    </location>
</feature>
<evidence type="ECO:0000256" key="4">
    <source>
        <dbReference type="ARBA" id="ARBA00022475"/>
    </source>
</evidence>
<dbReference type="GO" id="GO:0005524">
    <property type="term" value="F:ATP binding"/>
    <property type="evidence" value="ECO:0007669"/>
    <property type="project" value="UniProtKB-KW"/>
</dbReference>
<dbReference type="Gene3D" id="3.40.50.300">
    <property type="entry name" value="P-loop containing nucleotide triphosphate hydrolases"/>
    <property type="match status" value="2"/>
</dbReference>
<dbReference type="InterPro" id="IPR032823">
    <property type="entry name" value="BCA_ABC_TP_C"/>
</dbReference>
<name>A0A176YAB0_9BRAD</name>
<keyword evidence="4" id="KW-1003">Cell membrane</keyword>
<evidence type="ECO:0000313" key="14">
    <source>
        <dbReference type="EMBL" id="OAF01483.1"/>
    </source>
</evidence>
<dbReference type="PANTHER" id="PTHR43820">
    <property type="entry name" value="HIGH-AFFINITY BRANCHED-CHAIN AMINO ACID TRANSPORT ATP-BINDING PROTEIN LIVF"/>
    <property type="match status" value="1"/>
</dbReference>
<evidence type="ECO:0000256" key="10">
    <source>
        <dbReference type="ARBA" id="ARBA00023136"/>
    </source>
</evidence>
<dbReference type="SMART" id="SM00382">
    <property type="entry name" value="AAA"/>
    <property type="match status" value="2"/>
</dbReference>
<dbReference type="STRING" id="1505087.AYJ54_28670"/>
<comment type="function">
    <text evidence="11">Involved in beta-(1--&gt;2)glucan export. Transmembrane domains (TMD) form a pore in the inner membrane and the ATP-binding domain (NBD) is responsible for energy generation.</text>
</comment>
<dbReference type="Pfam" id="PF12399">
    <property type="entry name" value="BCA_ABC_TP_C"/>
    <property type="match status" value="1"/>
</dbReference>
<feature type="transmembrane region" description="Helical" evidence="12">
    <location>
        <begin position="82"/>
        <end position="104"/>
    </location>
</feature>
<feature type="transmembrane region" description="Helical" evidence="12">
    <location>
        <begin position="244"/>
        <end position="269"/>
    </location>
</feature>
<dbReference type="CDD" id="cd03219">
    <property type="entry name" value="ABC_Mj1267_LivG_branched"/>
    <property type="match status" value="1"/>
</dbReference>
<keyword evidence="7" id="KW-0067">ATP-binding</keyword>
<evidence type="ECO:0000256" key="9">
    <source>
        <dbReference type="ARBA" id="ARBA00022989"/>
    </source>
</evidence>
<evidence type="ECO:0000259" key="13">
    <source>
        <dbReference type="PROSITE" id="PS50893"/>
    </source>
</evidence>
<dbReference type="GO" id="GO:0005886">
    <property type="term" value="C:plasma membrane"/>
    <property type="evidence" value="ECO:0007669"/>
    <property type="project" value="UniProtKB-SubCell"/>
</dbReference>
<keyword evidence="8" id="KW-0029">Amino-acid transport</keyword>
<dbReference type="GO" id="GO:0015658">
    <property type="term" value="F:branched-chain amino acid transmembrane transporter activity"/>
    <property type="evidence" value="ECO:0007669"/>
    <property type="project" value="InterPro"/>
</dbReference>
<keyword evidence="15" id="KW-1185">Reference proteome</keyword>
<keyword evidence="9 12" id="KW-1133">Transmembrane helix</keyword>
<evidence type="ECO:0000256" key="5">
    <source>
        <dbReference type="ARBA" id="ARBA00022692"/>
    </source>
</evidence>
<organism evidence="14 15">
    <name type="scientific">Bradyrhizobium centrolobii</name>
    <dbReference type="NCBI Taxonomy" id="1505087"/>
    <lineage>
        <taxon>Bacteria</taxon>
        <taxon>Pseudomonadati</taxon>
        <taxon>Pseudomonadota</taxon>
        <taxon>Alphaproteobacteria</taxon>
        <taxon>Hyphomicrobiales</taxon>
        <taxon>Nitrobacteraceae</taxon>
        <taxon>Bradyrhizobium</taxon>
    </lineage>
</organism>
<evidence type="ECO:0000256" key="12">
    <source>
        <dbReference type="SAM" id="Phobius"/>
    </source>
</evidence>
<evidence type="ECO:0000256" key="3">
    <source>
        <dbReference type="ARBA" id="ARBA00022448"/>
    </source>
</evidence>
<dbReference type="InterPro" id="IPR043428">
    <property type="entry name" value="LivM-like"/>
</dbReference>
<dbReference type="InterPro" id="IPR017871">
    <property type="entry name" value="ABC_transporter-like_CS"/>
</dbReference>
<dbReference type="CDD" id="cd03224">
    <property type="entry name" value="ABC_TM1139_LivF_branched"/>
    <property type="match status" value="1"/>
</dbReference>
<evidence type="ECO:0000256" key="2">
    <source>
        <dbReference type="ARBA" id="ARBA00005417"/>
    </source>
</evidence>
<dbReference type="InterPro" id="IPR003593">
    <property type="entry name" value="AAA+_ATPase"/>
</dbReference>
<evidence type="ECO:0000256" key="7">
    <source>
        <dbReference type="ARBA" id="ARBA00022840"/>
    </source>
</evidence>
<dbReference type="PROSITE" id="PS50893">
    <property type="entry name" value="ABC_TRANSPORTER_2"/>
    <property type="match status" value="2"/>
</dbReference>
<keyword evidence="5 12" id="KW-0812">Transmembrane</keyword>
<feature type="transmembrane region" description="Helical" evidence="12">
    <location>
        <begin position="110"/>
        <end position="128"/>
    </location>
</feature>
<evidence type="ECO:0000256" key="1">
    <source>
        <dbReference type="ARBA" id="ARBA00004651"/>
    </source>
</evidence>
<proteinExistence type="inferred from homology"/>
<evidence type="ECO:0000256" key="11">
    <source>
        <dbReference type="ARBA" id="ARBA00024722"/>
    </source>
</evidence>
<dbReference type="InterPro" id="IPR003439">
    <property type="entry name" value="ABC_transporter-like_ATP-bd"/>
</dbReference>
<dbReference type="PANTHER" id="PTHR43820:SF4">
    <property type="entry name" value="HIGH-AFFINITY BRANCHED-CHAIN AMINO ACID TRANSPORT ATP-BINDING PROTEIN LIVF"/>
    <property type="match status" value="1"/>
</dbReference>
<dbReference type="OrthoDB" id="9805029at2"/>
<dbReference type="InterPro" id="IPR001851">
    <property type="entry name" value="ABC_transp_permease"/>
</dbReference>
<sequence>MWKRQHPILVLAAALAMLPLLMSTLGLTTALATELALFAMAGLGFNLLLGYTGLVSFGHGAFFGLAAYGAALLQIHITKGGAFIPVLFGTWFAAVCALAIGFLILRRRGVYFSLLTLALTAMIFYVVFRWTSFTGGENGLGGIRRGRLLGLDLDDQNIFYVAVCVIVVFVAGLMWRIVNSPFGRVLIAIRENEQRARFAGFPVRRYKLYGFIVSATVVGLAGALFGFLKYFVSADLVHVAFSGEILAMTVIGGQRHFLGPALGALFFILFRELLTGYTASWQLWFGLLFMGFVLLSPGGLMELGERILAPFRRRHEEAAAMGARVTPNPGAEIPHFLRNVAKLRSEPAMEAREISKRFGGFIAVDRVSLRLPPRGIHALIGPNGAGKTTFFNVMTGLFPPDGGAILYAGGNVAGFPPERLAGLGLARSFQITNIFKTISVRENLRLAVQARDRRRFHLLERADSLAEVNGDTDELVKFLGLEGLAAVRAGSLSYGGQRLLEIGLALAVRPRVLMLDEPLVGLAPAERERIVGLIKRLSEHMSVLVIEHDIDRVFAFAEDITVMHNGAVLAAGKPAEVRAHPQVQSVYLGTGRRISSARAPSGTTPAAQPLLRLDAVNAFYGASHILHDVTLELRAGEMVALLGRNGAGKSSTLKAIMGLNPPRTGRVQYLGKNIAGGSPEDAARAGIGLVPQGRRLFPTLTVAQNLEMGRLRRTGREGMRWSEERLFAMFPRLAQRLNAKADTLSGGEQQMVAIARALVGNTRILLMDEPFEGLSPAMVEEVFGVIDALRRDVPILMIEHDLDLALALADRVYVLDRGRITHEGPAAPLHADLGLRRKVLWI</sequence>
<dbReference type="PROSITE" id="PS00211">
    <property type="entry name" value="ABC_TRANSPORTER_1"/>
    <property type="match status" value="1"/>
</dbReference>
<dbReference type="GO" id="GO:0016887">
    <property type="term" value="F:ATP hydrolysis activity"/>
    <property type="evidence" value="ECO:0007669"/>
    <property type="project" value="InterPro"/>
</dbReference>
<evidence type="ECO:0000256" key="6">
    <source>
        <dbReference type="ARBA" id="ARBA00022741"/>
    </source>
</evidence>
<keyword evidence="6" id="KW-0547">Nucleotide-binding</keyword>
<dbReference type="GO" id="GO:0015807">
    <property type="term" value="P:L-amino acid transport"/>
    <property type="evidence" value="ECO:0007669"/>
    <property type="project" value="TreeGrafter"/>
</dbReference>
<feature type="domain" description="ABC transporter" evidence="13">
    <location>
        <begin position="349"/>
        <end position="590"/>
    </location>
</feature>
<feature type="transmembrane region" description="Helical" evidence="12">
    <location>
        <begin position="48"/>
        <end position="70"/>
    </location>
</feature>
<dbReference type="InterPro" id="IPR052156">
    <property type="entry name" value="BCAA_Transport_ATP-bd_LivF"/>
</dbReference>
<comment type="caution">
    <text evidence="14">The sequence shown here is derived from an EMBL/GenBank/DDBJ whole genome shotgun (WGS) entry which is preliminary data.</text>
</comment>
<feature type="transmembrane region" description="Helical" evidence="12">
    <location>
        <begin position="281"/>
        <end position="304"/>
    </location>
</feature>
<dbReference type="SUPFAM" id="SSF52540">
    <property type="entry name" value="P-loop containing nucleoside triphosphate hydrolases"/>
    <property type="match status" value="2"/>
</dbReference>
<keyword evidence="3" id="KW-0813">Transport</keyword>
<dbReference type="Pfam" id="PF00005">
    <property type="entry name" value="ABC_tran"/>
    <property type="match status" value="2"/>
</dbReference>
<comment type="similarity">
    <text evidence="2">Belongs to the ABC transporter superfamily.</text>
</comment>
<dbReference type="InterPro" id="IPR027417">
    <property type="entry name" value="P-loop_NTPase"/>
</dbReference>
<dbReference type="Pfam" id="PF02653">
    <property type="entry name" value="BPD_transp_2"/>
    <property type="match status" value="1"/>
</dbReference>
<keyword evidence="10 12" id="KW-0472">Membrane</keyword>